<protein>
    <submittedName>
        <fullName evidence="1">Uncharacterized protein</fullName>
    </submittedName>
</protein>
<proteinExistence type="predicted"/>
<evidence type="ECO:0000313" key="1">
    <source>
        <dbReference type="EMBL" id="KAK9661020.1"/>
    </source>
</evidence>
<keyword evidence="2" id="KW-1185">Reference proteome</keyword>
<evidence type="ECO:0000313" key="2">
    <source>
        <dbReference type="Proteomes" id="UP001443914"/>
    </source>
</evidence>
<accession>A0AAW1G992</accession>
<name>A0AAW1G992_SAPOF</name>
<dbReference type="EMBL" id="JBDFQZ010000085">
    <property type="protein sequence ID" value="KAK9661020.1"/>
    <property type="molecule type" value="Genomic_DNA"/>
</dbReference>
<sequence>MRELRIPTRKTNPIHNDVPENTRFLLLDQPSGEANTTGTLISKIDEVAINEKNSQLESYSHTYNPPSYQQTNYTNLIPLSVIVKKCIAEGIYTMGIYFFGYFLMERARNFVIIN</sequence>
<dbReference type="AlphaFoldDB" id="A0AAW1G992"/>
<gene>
    <name evidence="1" type="ORF">RND81_O163400</name>
</gene>
<reference evidence="1" key="1">
    <citation type="submission" date="2024-03" db="EMBL/GenBank/DDBJ databases">
        <title>WGS assembly of Saponaria officinalis var. Norfolk2.</title>
        <authorList>
            <person name="Jenkins J."/>
            <person name="Shu S."/>
            <person name="Grimwood J."/>
            <person name="Barry K."/>
            <person name="Goodstein D."/>
            <person name="Schmutz J."/>
            <person name="Leebens-Mack J."/>
            <person name="Osbourn A."/>
        </authorList>
    </citation>
    <scope>NUCLEOTIDE SEQUENCE [LARGE SCALE GENOMIC DNA]</scope>
    <source>
        <strain evidence="1">JIC</strain>
    </source>
</reference>
<dbReference type="Proteomes" id="UP001443914">
    <property type="component" value="Unassembled WGS sequence"/>
</dbReference>
<comment type="caution">
    <text evidence="1">The sequence shown here is derived from an EMBL/GenBank/DDBJ whole genome shotgun (WGS) entry which is preliminary data.</text>
</comment>
<organism evidence="1 2">
    <name type="scientific">Saponaria officinalis</name>
    <name type="common">Common soapwort</name>
    <name type="synonym">Lychnis saponaria</name>
    <dbReference type="NCBI Taxonomy" id="3572"/>
    <lineage>
        <taxon>Eukaryota</taxon>
        <taxon>Viridiplantae</taxon>
        <taxon>Streptophyta</taxon>
        <taxon>Embryophyta</taxon>
        <taxon>Tracheophyta</taxon>
        <taxon>Spermatophyta</taxon>
        <taxon>Magnoliopsida</taxon>
        <taxon>eudicotyledons</taxon>
        <taxon>Gunneridae</taxon>
        <taxon>Pentapetalae</taxon>
        <taxon>Caryophyllales</taxon>
        <taxon>Caryophyllaceae</taxon>
        <taxon>Caryophylleae</taxon>
        <taxon>Saponaria</taxon>
    </lineage>
</organism>